<name>A0AAD5RD89_PARTN</name>
<proteinExistence type="predicted"/>
<accession>A0AAD5RD89</accession>
<dbReference type="AlphaFoldDB" id="A0AAD5RD89"/>
<protein>
    <submittedName>
        <fullName evidence="1">Uncharacterized protein</fullName>
    </submittedName>
</protein>
<reference evidence="1" key="1">
    <citation type="submission" date="2021-06" db="EMBL/GenBank/DDBJ databases">
        <title>Parelaphostrongylus tenuis whole genome reference sequence.</title>
        <authorList>
            <person name="Garwood T.J."/>
            <person name="Larsen P.A."/>
            <person name="Fountain-Jones N.M."/>
            <person name="Garbe J.R."/>
            <person name="Macchietto M.G."/>
            <person name="Kania S.A."/>
            <person name="Gerhold R.W."/>
            <person name="Richards J.E."/>
            <person name="Wolf T.M."/>
        </authorList>
    </citation>
    <scope>NUCLEOTIDE SEQUENCE</scope>
    <source>
        <strain evidence="1">MNPRO001-30</strain>
        <tissue evidence="1">Meninges</tissue>
    </source>
</reference>
<evidence type="ECO:0000313" key="1">
    <source>
        <dbReference type="EMBL" id="KAJ1373856.1"/>
    </source>
</evidence>
<gene>
    <name evidence="1" type="ORF">KIN20_036385</name>
</gene>
<dbReference type="Gene3D" id="3.40.33.10">
    <property type="entry name" value="CAP"/>
    <property type="match status" value="1"/>
</dbReference>
<dbReference type="SUPFAM" id="SSF55797">
    <property type="entry name" value="PR-1-like"/>
    <property type="match status" value="1"/>
</dbReference>
<keyword evidence="2" id="KW-1185">Reference proteome</keyword>
<comment type="caution">
    <text evidence="1">The sequence shown here is derived from an EMBL/GenBank/DDBJ whole genome shotgun (WGS) entry which is preliminary data.</text>
</comment>
<feature type="non-terminal residue" evidence="1">
    <location>
        <position position="1"/>
    </location>
</feature>
<evidence type="ECO:0000313" key="2">
    <source>
        <dbReference type="Proteomes" id="UP001196413"/>
    </source>
</evidence>
<dbReference type="Proteomes" id="UP001196413">
    <property type="component" value="Unassembled WGS sequence"/>
</dbReference>
<dbReference type="InterPro" id="IPR035940">
    <property type="entry name" value="CAP_sf"/>
</dbReference>
<dbReference type="EMBL" id="JAHQIW010007358">
    <property type="protein sequence ID" value="KAJ1373856.1"/>
    <property type="molecule type" value="Genomic_DNA"/>
</dbReference>
<sequence length="110" mass="12262">MMTEYDREKVMESTQRVETYSCDLEGEAYQIAKANCELPKPPEPTYSSLGSNNYTLIRGRYNSNTGRAIPNYGVAANGPTTKVGCAYAVCDGDKNPDDPRIEFTCKYEEP</sequence>
<organism evidence="1 2">
    <name type="scientific">Parelaphostrongylus tenuis</name>
    <name type="common">Meningeal worm</name>
    <dbReference type="NCBI Taxonomy" id="148309"/>
    <lineage>
        <taxon>Eukaryota</taxon>
        <taxon>Metazoa</taxon>
        <taxon>Ecdysozoa</taxon>
        <taxon>Nematoda</taxon>
        <taxon>Chromadorea</taxon>
        <taxon>Rhabditida</taxon>
        <taxon>Rhabditina</taxon>
        <taxon>Rhabditomorpha</taxon>
        <taxon>Strongyloidea</taxon>
        <taxon>Metastrongylidae</taxon>
        <taxon>Parelaphostrongylus</taxon>
    </lineage>
</organism>